<evidence type="ECO:0000256" key="2">
    <source>
        <dbReference type="ARBA" id="ARBA00022603"/>
    </source>
</evidence>
<evidence type="ECO:0000313" key="6">
    <source>
        <dbReference type="Proteomes" id="UP000309340"/>
    </source>
</evidence>
<dbReference type="PANTHER" id="PTHR44942:SF4">
    <property type="entry name" value="METHYLTRANSFERASE TYPE 11 DOMAIN-CONTAINING PROTEIN"/>
    <property type="match status" value="1"/>
</dbReference>
<organism evidence="5 6">
    <name type="scientific">Friedmanniomyces simplex</name>
    <dbReference type="NCBI Taxonomy" id="329884"/>
    <lineage>
        <taxon>Eukaryota</taxon>
        <taxon>Fungi</taxon>
        <taxon>Dikarya</taxon>
        <taxon>Ascomycota</taxon>
        <taxon>Pezizomycotina</taxon>
        <taxon>Dothideomycetes</taxon>
        <taxon>Dothideomycetidae</taxon>
        <taxon>Mycosphaerellales</taxon>
        <taxon>Teratosphaeriaceae</taxon>
        <taxon>Friedmanniomyces</taxon>
    </lineage>
</organism>
<dbReference type="GO" id="GO:0032259">
    <property type="term" value="P:methylation"/>
    <property type="evidence" value="ECO:0007669"/>
    <property type="project" value="UniProtKB-KW"/>
</dbReference>
<dbReference type="Gene3D" id="3.40.50.150">
    <property type="entry name" value="Vaccinia Virus protein VP39"/>
    <property type="match status" value="1"/>
</dbReference>
<comment type="similarity">
    <text evidence="1">Belongs to the methyltransferase superfamily.</text>
</comment>
<dbReference type="CDD" id="cd02440">
    <property type="entry name" value="AdoMet_MTases"/>
    <property type="match status" value="1"/>
</dbReference>
<proteinExistence type="inferred from homology"/>
<sequence>MAASAHGGINDRAAKGFADSANYDKYRPSYTATATEELLKQCRVSGRKHAKILDLAAGSGKFTEGLAQRPEEFEIIAVEPHDGMRDVLQSKKLSGVTVKTGRADSIPLEDESVDAVIAAQAFHWFANEPSLKEIHRVLRPHGVLGMLWNIEDYNAPQTYDASTPWEGKVRDLTWTFQDHEARFRHQKWRGVFEDQSKATPLSLLVAKDQLFSLPLGEQQERFEVWLGKEQVWERYATISHIAVLGGEEREKTYKTVMDALNSPEVQVNEKGEVAVHGVTFIVWTSKIPEDGRESLMDVEMPGS</sequence>
<dbReference type="Pfam" id="PF08241">
    <property type="entry name" value="Methyltransf_11"/>
    <property type="match status" value="1"/>
</dbReference>
<dbReference type="SUPFAM" id="SSF53335">
    <property type="entry name" value="S-adenosyl-L-methionine-dependent methyltransferases"/>
    <property type="match status" value="1"/>
</dbReference>
<comment type="caution">
    <text evidence="5">The sequence shown here is derived from an EMBL/GenBank/DDBJ whole genome shotgun (WGS) entry which is preliminary data.</text>
</comment>
<dbReference type="AlphaFoldDB" id="A0A4U0XXQ1"/>
<evidence type="ECO:0000256" key="1">
    <source>
        <dbReference type="ARBA" id="ARBA00008361"/>
    </source>
</evidence>
<keyword evidence="6" id="KW-1185">Reference proteome</keyword>
<dbReference type="GO" id="GO:0008757">
    <property type="term" value="F:S-adenosylmethionine-dependent methyltransferase activity"/>
    <property type="evidence" value="ECO:0007669"/>
    <property type="project" value="InterPro"/>
</dbReference>
<dbReference type="InterPro" id="IPR051052">
    <property type="entry name" value="Diverse_substrate_MTase"/>
</dbReference>
<dbReference type="InterPro" id="IPR029063">
    <property type="entry name" value="SAM-dependent_MTases_sf"/>
</dbReference>
<dbReference type="OrthoDB" id="10027013at2759"/>
<dbReference type="Proteomes" id="UP000309340">
    <property type="component" value="Unassembled WGS sequence"/>
</dbReference>
<dbReference type="PANTHER" id="PTHR44942">
    <property type="entry name" value="METHYLTRANSF_11 DOMAIN-CONTAINING PROTEIN"/>
    <property type="match status" value="1"/>
</dbReference>
<feature type="domain" description="Methyltransferase type 11" evidence="4">
    <location>
        <begin position="53"/>
        <end position="144"/>
    </location>
</feature>
<dbReference type="STRING" id="329884.A0A4U0XXQ1"/>
<evidence type="ECO:0000313" key="5">
    <source>
        <dbReference type="EMBL" id="TKA80403.1"/>
    </source>
</evidence>
<dbReference type="InterPro" id="IPR013216">
    <property type="entry name" value="Methyltransf_11"/>
</dbReference>
<reference evidence="5 6" key="1">
    <citation type="submission" date="2017-03" db="EMBL/GenBank/DDBJ databases">
        <title>Genomes of endolithic fungi from Antarctica.</title>
        <authorList>
            <person name="Coleine C."/>
            <person name="Masonjones S."/>
            <person name="Stajich J.E."/>
        </authorList>
    </citation>
    <scope>NUCLEOTIDE SEQUENCE [LARGE SCALE GENOMIC DNA]</scope>
    <source>
        <strain evidence="5 6">CCFEE 5184</strain>
    </source>
</reference>
<name>A0A4U0XXQ1_9PEZI</name>
<evidence type="ECO:0000259" key="4">
    <source>
        <dbReference type="Pfam" id="PF08241"/>
    </source>
</evidence>
<accession>A0A4U0XXQ1</accession>
<dbReference type="EMBL" id="NAJQ01000071">
    <property type="protein sequence ID" value="TKA80403.1"/>
    <property type="molecule type" value="Genomic_DNA"/>
</dbReference>
<gene>
    <name evidence="5" type="ORF">B0A55_01898</name>
</gene>
<keyword evidence="3" id="KW-0808">Transferase</keyword>
<evidence type="ECO:0000256" key="3">
    <source>
        <dbReference type="ARBA" id="ARBA00022679"/>
    </source>
</evidence>
<protein>
    <recommendedName>
        <fullName evidence="4">Methyltransferase type 11 domain-containing protein</fullName>
    </recommendedName>
</protein>
<keyword evidence="2" id="KW-0489">Methyltransferase</keyword>